<proteinExistence type="predicted"/>
<dbReference type="EnsemblPlants" id="TraesCS6B02G367700.1">
    <property type="protein sequence ID" value="TraesCS6B02G367700.1"/>
    <property type="gene ID" value="TraesCS6B02G367700"/>
</dbReference>
<evidence type="ECO:0000259" key="2">
    <source>
        <dbReference type="Pfam" id="PF13968"/>
    </source>
</evidence>
<dbReference type="Proteomes" id="UP000019116">
    <property type="component" value="Chromosome 6B"/>
</dbReference>
<reference evidence="3" key="2">
    <citation type="submission" date="2018-10" db="UniProtKB">
        <authorList>
            <consortium name="EnsemblPlants"/>
        </authorList>
    </citation>
    <scope>IDENTIFICATION</scope>
</reference>
<dbReference type="Gramene" id="TraesCS6B03G1039500.1">
    <property type="protein sequence ID" value="TraesCS6B03G1039500.1.CDS"/>
    <property type="gene ID" value="TraesCS6B03G1039500"/>
</dbReference>
<feature type="transmembrane region" description="Helical" evidence="1">
    <location>
        <begin position="111"/>
        <end position="129"/>
    </location>
</feature>
<sequence length="611" mass="69737">MERLIIRLYNEWEIQLLVLLSFTLQLFLFFAGRLRRCSGNRLLRSSLWAAYLGADLAAVYALGYLSRHQDINIERLRRTEQLAFFWAPFLLIHLGGQDTITAFAMEDNNLWLRHLLNLLTQIVLALYVFQKSIGRHSANLLLSGIFAFIAGIIKYGERIWSLKCGRLRSLESSTGHQSRKQLPEGIAGDAGFVGAALNSMPRALDVLLERSMIDPSSDELVKTEVDSDEMIKMVRLQLGIIYDDLYTKALVLRTWSGVMLRCISQASVIVAFALFHPDDKQRYSKADIAITYALFVGCFFLEVCSMFISMMSPWTWAWLKVQNCDVLARLSWFVFCCDIGYPRMKQRWPNLIGQYNFHSWLTDSDLQRSTCNGQIMVVFRKLFVGFLGVKKKKMFWISNLLDTKYTDVDEMIVKCVAKELSLLLHEFDDDQTPQKWPNISPLFGNAQDGIIRDFGYGIIFMHYVTETLLEKPASPSEDMEANAARPDVPSGLVEEPERLKDVTKLMEDFELVATIETLEEIARLWVRLLLYTAGKSKAEMHAAQLSEGGELITFAWLLMAHRGIGDYHLRRIHLTNGNTRGADAELTNVYAFYVPRKSEDQIPAADHGSDV</sequence>
<dbReference type="Pfam" id="PF13968">
    <property type="entry name" value="DUF4220"/>
    <property type="match status" value="1"/>
</dbReference>
<dbReference type="InterPro" id="IPR025315">
    <property type="entry name" value="DUF4220"/>
</dbReference>
<evidence type="ECO:0000256" key="1">
    <source>
        <dbReference type="SAM" id="Phobius"/>
    </source>
</evidence>
<dbReference type="InterPro" id="IPR007658">
    <property type="entry name" value="DUF594"/>
</dbReference>
<dbReference type="Pfam" id="PF04578">
    <property type="entry name" value="DUF594"/>
    <property type="match status" value="1"/>
</dbReference>
<feature type="transmembrane region" description="Helical" evidence="1">
    <location>
        <begin position="46"/>
        <end position="65"/>
    </location>
</feature>
<dbReference type="AlphaFoldDB" id="A0A3B6PT15"/>
<reference evidence="3" key="1">
    <citation type="submission" date="2018-08" db="EMBL/GenBank/DDBJ databases">
        <authorList>
            <person name="Rossello M."/>
        </authorList>
    </citation>
    <scope>NUCLEOTIDE SEQUENCE [LARGE SCALE GENOMIC DNA]</scope>
    <source>
        <strain evidence="3">cv. Chinese Spring</strain>
    </source>
</reference>
<keyword evidence="1" id="KW-0812">Transmembrane</keyword>
<keyword evidence="4" id="KW-1185">Reference proteome</keyword>
<keyword evidence="1" id="KW-1133">Transmembrane helix</keyword>
<feature type="transmembrane region" description="Helical" evidence="1">
    <location>
        <begin position="136"/>
        <end position="153"/>
    </location>
</feature>
<dbReference type="Gramene" id="TraesCS6B02G367700.1">
    <property type="protein sequence ID" value="TraesCS6B02G367700.1"/>
    <property type="gene ID" value="TraesCS6B02G367700"/>
</dbReference>
<name>A0A3B6PT15_WHEAT</name>
<feature type="transmembrane region" description="Helical" evidence="1">
    <location>
        <begin position="288"/>
        <end position="314"/>
    </location>
</feature>
<dbReference type="OrthoDB" id="668728at2759"/>
<keyword evidence="1" id="KW-0472">Membrane</keyword>
<dbReference type="PANTHER" id="PTHR31325">
    <property type="entry name" value="OS01G0798800 PROTEIN-RELATED"/>
    <property type="match status" value="1"/>
</dbReference>
<feature type="transmembrane region" description="Helical" evidence="1">
    <location>
        <begin position="85"/>
        <end position="105"/>
    </location>
</feature>
<feature type="domain" description="DUF4220" evidence="2">
    <location>
        <begin position="48"/>
        <end position="358"/>
    </location>
</feature>
<accession>A0A3B6PT15</accession>
<feature type="transmembrane region" description="Helical" evidence="1">
    <location>
        <begin position="12"/>
        <end position="34"/>
    </location>
</feature>
<evidence type="ECO:0000313" key="4">
    <source>
        <dbReference type="Proteomes" id="UP000019116"/>
    </source>
</evidence>
<organism evidence="3">
    <name type="scientific">Triticum aestivum</name>
    <name type="common">Wheat</name>
    <dbReference type="NCBI Taxonomy" id="4565"/>
    <lineage>
        <taxon>Eukaryota</taxon>
        <taxon>Viridiplantae</taxon>
        <taxon>Streptophyta</taxon>
        <taxon>Embryophyta</taxon>
        <taxon>Tracheophyta</taxon>
        <taxon>Spermatophyta</taxon>
        <taxon>Magnoliopsida</taxon>
        <taxon>Liliopsida</taxon>
        <taxon>Poales</taxon>
        <taxon>Poaceae</taxon>
        <taxon>BOP clade</taxon>
        <taxon>Pooideae</taxon>
        <taxon>Triticodae</taxon>
        <taxon>Triticeae</taxon>
        <taxon>Triticinae</taxon>
        <taxon>Triticum</taxon>
    </lineage>
</organism>
<evidence type="ECO:0000313" key="3">
    <source>
        <dbReference type="EnsemblPlants" id="TraesCS6B02G367700.1"/>
    </source>
</evidence>
<feature type="transmembrane region" description="Helical" evidence="1">
    <location>
        <begin position="258"/>
        <end position="276"/>
    </location>
</feature>
<protein>
    <recommendedName>
        <fullName evidence="2">DUF4220 domain-containing protein</fullName>
    </recommendedName>
</protein>